<feature type="non-terminal residue" evidence="2">
    <location>
        <position position="1"/>
    </location>
</feature>
<dbReference type="Proteomes" id="UP000707356">
    <property type="component" value="Unassembled WGS sequence"/>
</dbReference>
<feature type="region of interest" description="Disordered" evidence="1">
    <location>
        <begin position="43"/>
        <end position="83"/>
    </location>
</feature>
<reference evidence="2" key="2">
    <citation type="journal article" date="2022" name="Microbiol. Resour. Announc.">
        <title>Metagenome Sequencing to Explore Phylogenomics of Terrestrial Cyanobacteria.</title>
        <authorList>
            <person name="Ward R.D."/>
            <person name="Stajich J.E."/>
            <person name="Johansen J.R."/>
            <person name="Huntemann M."/>
            <person name="Clum A."/>
            <person name="Foster B."/>
            <person name="Foster B."/>
            <person name="Roux S."/>
            <person name="Palaniappan K."/>
            <person name="Varghese N."/>
            <person name="Mukherjee S."/>
            <person name="Reddy T.B.K."/>
            <person name="Daum C."/>
            <person name="Copeland A."/>
            <person name="Chen I.A."/>
            <person name="Ivanova N.N."/>
            <person name="Kyrpides N.C."/>
            <person name="Shapiro N."/>
            <person name="Eloe-Fadrosh E.A."/>
            <person name="Pietrasiak N."/>
        </authorList>
    </citation>
    <scope>NUCLEOTIDE SEQUENCE</scope>
    <source>
        <strain evidence="2">GSE-TBD4-15B</strain>
    </source>
</reference>
<reference evidence="2" key="1">
    <citation type="submission" date="2021-05" db="EMBL/GenBank/DDBJ databases">
        <authorList>
            <person name="Pietrasiak N."/>
            <person name="Ward R."/>
            <person name="Stajich J.E."/>
            <person name="Kurbessoian T."/>
        </authorList>
    </citation>
    <scope>NUCLEOTIDE SEQUENCE</scope>
    <source>
        <strain evidence="2">GSE-TBD4-15B</strain>
    </source>
</reference>
<evidence type="ECO:0000313" key="3">
    <source>
        <dbReference type="Proteomes" id="UP000707356"/>
    </source>
</evidence>
<organism evidence="2 3">
    <name type="scientific">Pegethrix bostrychoides GSE-TBD4-15B</name>
    <dbReference type="NCBI Taxonomy" id="2839662"/>
    <lineage>
        <taxon>Bacteria</taxon>
        <taxon>Bacillati</taxon>
        <taxon>Cyanobacteriota</taxon>
        <taxon>Cyanophyceae</taxon>
        <taxon>Oculatellales</taxon>
        <taxon>Oculatellaceae</taxon>
        <taxon>Pegethrix</taxon>
    </lineage>
</organism>
<sequence length="102" mass="10674">TPDTSFIQNSLADLTASGIDTENLLANSCIARSENGGTFLITGTGGLRPDRPGSAPVSPYPTDSVRATTEAGWQPGDPIIEPQGVYRLPNGELVMMHDCPSS</sequence>
<name>A0A951U5D3_9CYAN</name>
<comment type="caution">
    <text evidence="2">The sequence shown here is derived from an EMBL/GenBank/DDBJ whole genome shotgun (WGS) entry which is preliminary data.</text>
</comment>
<protein>
    <submittedName>
        <fullName evidence="2">Uncharacterized protein</fullName>
    </submittedName>
</protein>
<evidence type="ECO:0000256" key="1">
    <source>
        <dbReference type="SAM" id="MobiDB-lite"/>
    </source>
</evidence>
<dbReference type="EMBL" id="JAHHHV010000041">
    <property type="protein sequence ID" value="MBW4465377.1"/>
    <property type="molecule type" value="Genomic_DNA"/>
</dbReference>
<dbReference type="AlphaFoldDB" id="A0A951U5D3"/>
<accession>A0A951U5D3</accession>
<gene>
    <name evidence="2" type="ORF">KME07_08050</name>
</gene>
<proteinExistence type="predicted"/>
<evidence type="ECO:0000313" key="2">
    <source>
        <dbReference type="EMBL" id="MBW4465377.1"/>
    </source>
</evidence>